<evidence type="ECO:0000313" key="3">
    <source>
        <dbReference type="EMBL" id="KAK5957636.1"/>
    </source>
</evidence>
<organism evidence="3 4">
    <name type="scientific">Knufia fluminis</name>
    <dbReference type="NCBI Taxonomy" id="191047"/>
    <lineage>
        <taxon>Eukaryota</taxon>
        <taxon>Fungi</taxon>
        <taxon>Dikarya</taxon>
        <taxon>Ascomycota</taxon>
        <taxon>Pezizomycotina</taxon>
        <taxon>Eurotiomycetes</taxon>
        <taxon>Chaetothyriomycetidae</taxon>
        <taxon>Chaetothyriales</taxon>
        <taxon>Trichomeriaceae</taxon>
        <taxon>Knufia</taxon>
    </lineage>
</organism>
<keyword evidence="2" id="KW-0472">Membrane</keyword>
<dbReference type="PANTHER" id="PTHR42077:SF1">
    <property type="entry name" value="YALI0F30239P"/>
    <property type="match status" value="1"/>
</dbReference>
<dbReference type="Proteomes" id="UP001316803">
    <property type="component" value="Unassembled WGS sequence"/>
</dbReference>
<dbReference type="EMBL" id="JAKLMC020000002">
    <property type="protein sequence ID" value="KAK5957636.1"/>
    <property type="molecule type" value="Genomic_DNA"/>
</dbReference>
<evidence type="ECO:0000256" key="2">
    <source>
        <dbReference type="SAM" id="Phobius"/>
    </source>
</evidence>
<feature type="compositionally biased region" description="Low complexity" evidence="1">
    <location>
        <begin position="93"/>
        <end position="106"/>
    </location>
</feature>
<dbReference type="AlphaFoldDB" id="A0AAN8IBC9"/>
<keyword evidence="2" id="KW-0812">Transmembrane</keyword>
<comment type="caution">
    <text evidence="3">The sequence shown here is derived from an EMBL/GenBank/DDBJ whole genome shotgun (WGS) entry which is preliminary data.</text>
</comment>
<evidence type="ECO:0000313" key="4">
    <source>
        <dbReference type="Proteomes" id="UP001316803"/>
    </source>
</evidence>
<feature type="transmembrane region" description="Helical" evidence="2">
    <location>
        <begin position="12"/>
        <end position="33"/>
    </location>
</feature>
<keyword evidence="2" id="KW-1133">Transmembrane helix</keyword>
<protein>
    <submittedName>
        <fullName evidence="3">Uncharacterized protein</fullName>
    </submittedName>
</protein>
<feature type="region of interest" description="Disordered" evidence="1">
    <location>
        <begin position="93"/>
        <end position="112"/>
    </location>
</feature>
<accession>A0AAN8IBC9</accession>
<gene>
    <name evidence="3" type="ORF">OHC33_000824</name>
</gene>
<proteinExistence type="predicted"/>
<evidence type="ECO:0000256" key="1">
    <source>
        <dbReference type="SAM" id="MobiDB-lite"/>
    </source>
</evidence>
<keyword evidence="4" id="KW-1185">Reference proteome</keyword>
<reference evidence="3 4" key="1">
    <citation type="submission" date="2022-12" db="EMBL/GenBank/DDBJ databases">
        <title>Genomic features and morphological characterization of a novel Knufia sp. strain isolated from spacecraft assembly facility.</title>
        <authorList>
            <person name="Teixeira M."/>
            <person name="Chander A.M."/>
            <person name="Stajich J.E."/>
            <person name="Venkateswaran K."/>
        </authorList>
    </citation>
    <scope>NUCLEOTIDE SEQUENCE [LARGE SCALE GENOMIC DNA]</scope>
    <source>
        <strain evidence="3 4">FJI-L2-BK-P2</strain>
    </source>
</reference>
<name>A0AAN8IBC9_9EURO</name>
<sequence>MAKSALGSILPLVITFILLAVVAVVGFVAYQIACDVADKTSKKMEKKNVSFSKDGLKVGVKEVSAEQVGDSTQNVLMKAWNTSSWPAYQSKLGWGSASPAGSPVAGSEKRKP</sequence>
<dbReference type="PANTHER" id="PTHR42077">
    <property type="entry name" value="YALI0F30239P"/>
    <property type="match status" value="1"/>
</dbReference>